<dbReference type="GO" id="GO:0016787">
    <property type="term" value="F:hydrolase activity"/>
    <property type="evidence" value="ECO:0007669"/>
    <property type="project" value="UniProtKB-KW"/>
</dbReference>
<keyword evidence="3" id="KW-0547">Nucleotide-binding</keyword>
<dbReference type="PANTHER" id="PTHR45626">
    <property type="entry name" value="TRANSCRIPTION TERMINATION FACTOR 2-RELATED"/>
    <property type="match status" value="1"/>
</dbReference>
<keyword evidence="1" id="KW-0479">Metal-binding</keyword>
<organism evidence="11 12">
    <name type="scientific">Actinidia rufa</name>
    <dbReference type="NCBI Taxonomy" id="165716"/>
    <lineage>
        <taxon>Eukaryota</taxon>
        <taxon>Viridiplantae</taxon>
        <taxon>Streptophyta</taxon>
        <taxon>Embryophyta</taxon>
        <taxon>Tracheophyta</taxon>
        <taxon>Spermatophyta</taxon>
        <taxon>Magnoliopsida</taxon>
        <taxon>eudicotyledons</taxon>
        <taxon>Gunneridae</taxon>
        <taxon>Pentapetalae</taxon>
        <taxon>asterids</taxon>
        <taxon>Ericales</taxon>
        <taxon>Actinidiaceae</taxon>
        <taxon>Actinidia</taxon>
    </lineage>
</organism>
<dbReference type="InterPro" id="IPR011124">
    <property type="entry name" value="Znf_CW"/>
</dbReference>
<keyword evidence="8" id="KW-0067">ATP-binding</keyword>
<evidence type="ECO:0000256" key="2">
    <source>
        <dbReference type="ARBA" id="ARBA00022737"/>
    </source>
</evidence>
<keyword evidence="6" id="KW-0611">Plant defense</keyword>
<evidence type="ECO:0000313" key="11">
    <source>
        <dbReference type="EMBL" id="GFZ02577.1"/>
    </source>
</evidence>
<keyword evidence="2" id="KW-0677">Repeat</keyword>
<dbReference type="InterPro" id="IPR027417">
    <property type="entry name" value="P-loop_NTPase"/>
</dbReference>
<dbReference type="OrthoDB" id="448448at2759"/>
<sequence>MAEPPDDAPHKNTSSGFAVPIAGSSDLSPYKGIDAPTTACSRAATLEIDSKRKHASNGLRRGSLDKRDGLSFELPHSSKRPRKLTTDHIEYNETWVQYDACRKWRKLPDVTVVDSSTAWFCSMNNDPLHKSCIDPEESWDSCQPVTNLSADKLSEVESVDLVQPVFNTRVLSRGDEHESHKRFQAFGLIKSVEKSTTRCAEWSPRNRSVLVQVHWHRVLLDEGRTLGSSLNLKNKFQMAISLKVSNRWLLTGTPTPNTPNSQLSHLQPLLKFLHEETYGQNQKTWKAAIHRPFEAEMEEGRSRLLQLLHRCMICARKMDLQTIPPCIKKATFLDFTEEHARSYNELAGTVRCDILMADWNDPSHVTDAGQDIQETMDILVENCLDPISEAYGYIKYNIMYGGSCMRCKAWCGLPVITPCRHLLCLDCVALDSERCNFPGCGNLYEMQSPDDDWDPDWQSTSSSKVAFLVQRLKETARNEVTGNLQVCHRLNGSSYGWNMKEQVISRAHQMGAIRPIYVETLAMRGPVEEQMLKFLQTVHEEFGKPDHEGSRPHHALPDFSESNYLAHLSIVLTSSSTRGPIRPNLSKPVSVCIVGLPSLHQISIVTLNLAEETMAVVEIVIAASIKVLVEKLASGELWKFARRERIHTALEKWRGMLEEITAVLADAEEKQTKESIQKWLEDLEDLAYDLDDVLDEIATEA</sequence>
<reference evidence="11 12" key="1">
    <citation type="submission" date="2019-07" db="EMBL/GenBank/DDBJ databases">
        <title>De Novo Assembly of kiwifruit Actinidia rufa.</title>
        <authorList>
            <person name="Sugita-Konishi S."/>
            <person name="Sato K."/>
            <person name="Mori E."/>
            <person name="Abe Y."/>
            <person name="Kisaki G."/>
            <person name="Hamano K."/>
            <person name="Suezawa K."/>
            <person name="Otani M."/>
            <person name="Fukuda T."/>
            <person name="Manabe T."/>
            <person name="Gomi K."/>
            <person name="Tabuchi M."/>
            <person name="Akimitsu K."/>
            <person name="Kataoka I."/>
        </authorList>
    </citation>
    <scope>NUCLEOTIDE SEQUENCE [LARGE SCALE GENOMIC DNA]</scope>
    <source>
        <strain evidence="12">cv. Fuchu</strain>
    </source>
</reference>
<dbReference type="GO" id="GO:0005634">
    <property type="term" value="C:nucleus"/>
    <property type="evidence" value="ECO:0007669"/>
    <property type="project" value="TreeGrafter"/>
</dbReference>
<dbReference type="GO" id="GO:0006952">
    <property type="term" value="P:defense response"/>
    <property type="evidence" value="ECO:0007669"/>
    <property type="project" value="UniProtKB-KW"/>
</dbReference>
<dbReference type="InterPro" id="IPR038718">
    <property type="entry name" value="SNF2-like_sf"/>
</dbReference>
<protein>
    <submittedName>
        <fullName evidence="11">SNF2 domain-containing protein</fullName>
    </submittedName>
</protein>
<evidence type="ECO:0000256" key="1">
    <source>
        <dbReference type="ARBA" id="ARBA00022723"/>
    </source>
</evidence>
<dbReference type="AlphaFoldDB" id="A0A7J0FVW9"/>
<dbReference type="PROSITE" id="PS51050">
    <property type="entry name" value="ZF_CW"/>
    <property type="match status" value="1"/>
</dbReference>
<dbReference type="Pfam" id="PF18052">
    <property type="entry name" value="Rx_N"/>
    <property type="match status" value="1"/>
</dbReference>
<dbReference type="Gene3D" id="1.20.5.4130">
    <property type="match status" value="1"/>
</dbReference>
<evidence type="ECO:0000256" key="8">
    <source>
        <dbReference type="ARBA" id="ARBA00022840"/>
    </source>
</evidence>
<dbReference type="InterPro" id="IPR041118">
    <property type="entry name" value="Rx_N"/>
</dbReference>
<evidence type="ECO:0000256" key="9">
    <source>
        <dbReference type="SAM" id="MobiDB-lite"/>
    </source>
</evidence>
<feature type="region of interest" description="Disordered" evidence="9">
    <location>
        <begin position="51"/>
        <end position="81"/>
    </location>
</feature>
<name>A0A7J0FVW9_9ERIC</name>
<keyword evidence="5" id="KW-0378">Hydrolase</keyword>
<feature type="domain" description="CW-type" evidence="10">
    <location>
        <begin position="89"/>
        <end position="140"/>
    </location>
</feature>
<evidence type="ECO:0000256" key="6">
    <source>
        <dbReference type="ARBA" id="ARBA00022821"/>
    </source>
</evidence>
<evidence type="ECO:0000259" key="10">
    <source>
        <dbReference type="PROSITE" id="PS51050"/>
    </source>
</evidence>
<dbReference type="SUPFAM" id="SSF52540">
    <property type="entry name" value="P-loop containing nucleoside triphosphate hydrolases"/>
    <property type="match status" value="1"/>
</dbReference>
<evidence type="ECO:0000313" key="12">
    <source>
        <dbReference type="Proteomes" id="UP000585474"/>
    </source>
</evidence>
<dbReference type="Gene3D" id="3.30.40.100">
    <property type="match status" value="1"/>
</dbReference>
<evidence type="ECO:0000256" key="4">
    <source>
        <dbReference type="ARBA" id="ARBA00022771"/>
    </source>
</evidence>
<gene>
    <name evidence="11" type="ORF">Acr_15g0011850</name>
</gene>
<evidence type="ECO:0000256" key="3">
    <source>
        <dbReference type="ARBA" id="ARBA00022741"/>
    </source>
</evidence>
<dbReference type="GO" id="GO:0008094">
    <property type="term" value="F:ATP-dependent activity, acting on DNA"/>
    <property type="evidence" value="ECO:0007669"/>
    <property type="project" value="TreeGrafter"/>
</dbReference>
<dbReference type="Proteomes" id="UP000585474">
    <property type="component" value="Unassembled WGS sequence"/>
</dbReference>
<dbReference type="InterPro" id="IPR050628">
    <property type="entry name" value="SNF2_RAD54_helicase_TF"/>
</dbReference>
<proteinExistence type="predicted"/>
<dbReference type="PROSITE" id="PS00518">
    <property type="entry name" value="ZF_RING_1"/>
    <property type="match status" value="1"/>
</dbReference>
<dbReference type="Pfam" id="PF07496">
    <property type="entry name" value="zf-CW"/>
    <property type="match status" value="1"/>
</dbReference>
<dbReference type="GO" id="GO:0006281">
    <property type="term" value="P:DNA repair"/>
    <property type="evidence" value="ECO:0007669"/>
    <property type="project" value="TreeGrafter"/>
</dbReference>
<dbReference type="InterPro" id="IPR000330">
    <property type="entry name" value="SNF2_N"/>
</dbReference>
<keyword evidence="7" id="KW-0862">Zinc</keyword>
<dbReference type="Gene3D" id="3.40.50.10810">
    <property type="entry name" value="Tandem AAA-ATPase domain"/>
    <property type="match status" value="1"/>
</dbReference>
<dbReference type="InterPro" id="IPR017907">
    <property type="entry name" value="Znf_RING_CS"/>
</dbReference>
<dbReference type="GO" id="GO:0008270">
    <property type="term" value="F:zinc ion binding"/>
    <property type="evidence" value="ECO:0007669"/>
    <property type="project" value="UniProtKB-KW"/>
</dbReference>
<accession>A0A7J0FVW9</accession>
<evidence type="ECO:0000256" key="5">
    <source>
        <dbReference type="ARBA" id="ARBA00022801"/>
    </source>
</evidence>
<dbReference type="Pfam" id="PF00176">
    <property type="entry name" value="SNF2-rel_dom"/>
    <property type="match status" value="1"/>
</dbReference>
<evidence type="ECO:0000256" key="7">
    <source>
        <dbReference type="ARBA" id="ARBA00022833"/>
    </source>
</evidence>
<dbReference type="EMBL" id="BJWL01000015">
    <property type="protein sequence ID" value="GFZ02577.1"/>
    <property type="molecule type" value="Genomic_DNA"/>
</dbReference>
<comment type="caution">
    <text evidence="11">The sequence shown here is derived from an EMBL/GenBank/DDBJ whole genome shotgun (WGS) entry which is preliminary data.</text>
</comment>
<dbReference type="GO" id="GO:0005524">
    <property type="term" value="F:ATP binding"/>
    <property type="evidence" value="ECO:0007669"/>
    <property type="project" value="UniProtKB-KW"/>
</dbReference>
<keyword evidence="12" id="KW-1185">Reference proteome</keyword>
<dbReference type="PANTHER" id="PTHR45626:SF14">
    <property type="entry name" value="ATP-DEPENDENT DNA HELICASE (EUROFUNG)"/>
    <property type="match status" value="1"/>
</dbReference>
<feature type="region of interest" description="Disordered" evidence="9">
    <location>
        <begin position="1"/>
        <end position="30"/>
    </location>
</feature>
<keyword evidence="4" id="KW-0863">Zinc-finger</keyword>